<proteinExistence type="predicted"/>
<protein>
    <recommendedName>
        <fullName evidence="2">Aminoglycoside phosphotransferase domain-containing protein</fullName>
    </recommendedName>
</protein>
<feature type="compositionally biased region" description="Polar residues" evidence="1">
    <location>
        <begin position="469"/>
        <end position="479"/>
    </location>
</feature>
<accession>A0A0G2E1D9</accession>
<dbReference type="Gene3D" id="3.90.1200.10">
    <property type="match status" value="1"/>
</dbReference>
<dbReference type="OrthoDB" id="4342075at2759"/>
<feature type="region of interest" description="Disordered" evidence="1">
    <location>
        <begin position="1"/>
        <end position="51"/>
    </location>
</feature>
<feature type="region of interest" description="Disordered" evidence="1">
    <location>
        <begin position="469"/>
        <end position="519"/>
    </location>
</feature>
<organism evidence="3 4">
    <name type="scientific">Phaeomoniella chlamydospora</name>
    <name type="common">Phaeoacremonium chlamydosporum</name>
    <dbReference type="NCBI Taxonomy" id="158046"/>
    <lineage>
        <taxon>Eukaryota</taxon>
        <taxon>Fungi</taxon>
        <taxon>Dikarya</taxon>
        <taxon>Ascomycota</taxon>
        <taxon>Pezizomycotina</taxon>
        <taxon>Eurotiomycetes</taxon>
        <taxon>Chaetothyriomycetidae</taxon>
        <taxon>Phaeomoniellales</taxon>
        <taxon>Phaeomoniellaceae</taxon>
        <taxon>Phaeomoniella</taxon>
    </lineage>
</organism>
<evidence type="ECO:0000313" key="4">
    <source>
        <dbReference type="Proteomes" id="UP000053317"/>
    </source>
</evidence>
<dbReference type="SUPFAM" id="SSF56112">
    <property type="entry name" value="Protein kinase-like (PK-like)"/>
    <property type="match status" value="1"/>
</dbReference>
<comment type="caution">
    <text evidence="3">The sequence shown here is derived from an EMBL/GenBank/DDBJ whole genome shotgun (WGS) entry which is preliminary data.</text>
</comment>
<dbReference type="Pfam" id="PF01636">
    <property type="entry name" value="APH"/>
    <property type="match status" value="1"/>
</dbReference>
<feature type="compositionally biased region" description="Polar residues" evidence="1">
    <location>
        <begin position="34"/>
        <end position="44"/>
    </location>
</feature>
<dbReference type="InterPro" id="IPR051678">
    <property type="entry name" value="AGP_Transferase"/>
</dbReference>
<dbReference type="EMBL" id="LCWF01000155">
    <property type="protein sequence ID" value="KKY16847.1"/>
    <property type="molecule type" value="Genomic_DNA"/>
</dbReference>
<dbReference type="Proteomes" id="UP000053317">
    <property type="component" value="Unassembled WGS sequence"/>
</dbReference>
<reference evidence="3 4" key="2">
    <citation type="submission" date="2015-05" db="EMBL/GenBank/DDBJ databases">
        <authorList>
            <person name="Morales-Cruz A."/>
            <person name="Amrine K.C."/>
            <person name="Cantu D."/>
        </authorList>
    </citation>
    <scope>NUCLEOTIDE SEQUENCE [LARGE SCALE GENOMIC DNA]</scope>
    <source>
        <strain evidence="3">UCRPC4</strain>
    </source>
</reference>
<feature type="domain" description="Aminoglycoside phosphotransferase" evidence="2">
    <location>
        <begin position="115"/>
        <end position="372"/>
    </location>
</feature>
<dbReference type="InterPro" id="IPR002575">
    <property type="entry name" value="Aminoglycoside_PTrfase"/>
</dbReference>
<feature type="compositionally biased region" description="Polar residues" evidence="1">
    <location>
        <begin position="490"/>
        <end position="502"/>
    </location>
</feature>
<evidence type="ECO:0000313" key="3">
    <source>
        <dbReference type="EMBL" id="KKY16847.1"/>
    </source>
</evidence>
<evidence type="ECO:0000259" key="2">
    <source>
        <dbReference type="Pfam" id="PF01636"/>
    </source>
</evidence>
<feature type="compositionally biased region" description="Basic and acidic residues" evidence="1">
    <location>
        <begin position="504"/>
        <end position="515"/>
    </location>
</feature>
<sequence length="554" mass="63474">MKSHSSELAADGSADGDMIHPEEKPPGIDDIEGSDSQSQTSTDKYTYGPDDPDPYESFESFKFKVLKLAQEIWPSHEINIEKMAGGGYNRVIRLQVNDRIEVEDSEPIRPRITPGVYILRVPRSLFDSDVERERAILQFVKNRTTLPIPIEVAGDSGSNNALGRPFVLQHMLSGTRLDKVWGQLNHNQRLSLTKEMARFYVEMQDTTNSSAGRLALNLSLRPDGSIQTFDFSSPVDKAKDPLTPTEPFQFMCEKILTWHNCFRISGFENGFPYFSQMLKMVKRMQAIRGTFNPQEYYLRHNDLYPRNILVSIRDEDTAVITGILDWDDTYFAPTAVAFAPPTWLWLKDYWIEEEEDDDEYADPYWAAASKTPDDRQSQEIKHTFDQIVGSNFLKHAYSPDSKMVQFIWDILNESPLLRPWIMQYFYKKYKEWKSTISEENKALLDDGDYLSDLYDDPEMPDWLHEVLNQSSEHSSAGNKSSRHEQEDLSDNASDIHLSSNHVHSVGDNEPKDSTKIDQSISETLPKEIVDVQLPSLVHNALAEAATCFLEDEDE</sequence>
<dbReference type="InterPro" id="IPR011009">
    <property type="entry name" value="Kinase-like_dom_sf"/>
</dbReference>
<dbReference type="PANTHER" id="PTHR21310:SF56">
    <property type="entry name" value="AMINOGLYCOSIDE PHOSPHOTRANSFERASE DOMAIN-CONTAINING PROTEIN"/>
    <property type="match status" value="1"/>
</dbReference>
<keyword evidence="4" id="KW-1185">Reference proteome</keyword>
<feature type="compositionally biased region" description="Basic and acidic residues" evidence="1">
    <location>
        <begin position="17"/>
        <end position="27"/>
    </location>
</feature>
<gene>
    <name evidence="3" type="ORF">UCRPC4_g05805</name>
</gene>
<dbReference type="PANTHER" id="PTHR21310">
    <property type="entry name" value="AMINOGLYCOSIDE PHOSPHOTRANSFERASE-RELATED-RELATED"/>
    <property type="match status" value="1"/>
</dbReference>
<dbReference type="AlphaFoldDB" id="A0A0G2E1D9"/>
<name>A0A0G2E1D9_PHACM</name>
<reference evidence="3 4" key="1">
    <citation type="submission" date="2015-05" db="EMBL/GenBank/DDBJ databases">
        <title>Distinctive expansion of gene families associated with plant cell wall degradation and secondary metabolism in the genomes of grapevine trunk pathogens.</title>
        <authorList>
            <person name="Lawrence D.P."/>
            <person name="Travadon R."/>
            <person name="Rolshausen P.E."/>
            <person name="Baumgartner K."/>
        </authorList>
    </citation>
    <scope>NUCLEOTIDE SEQUENCE [LARGE SCALE GENOMIC DNA]</scope>
    <source>
        <strain evidence="3">UCRPC4</strain>
    </source>
</reference>
<evidence type="ECO:0000256" key="1">
    <source>
        <dbReference type="SAM" id="MobiDB-lite"/>
    </source>
</evidence>